<evidence type="ECO:0000256" key="10">
    <source>
        <dbReference type="RuleBase" id="RU366018"/>
    </source>
</evidence>
<dbReference type="PANTHER" id="PTHR21497:SF24">
    <property type="entry name" value="E3 UBIQUITIN-PROTEIN LIGASE UBR1"/>
    <property type="match status" value="1"/>
</dbReference>
<comment type="pathway">
    <text evidence="2 10">Protein modification; protein ubiquitination.</text>
</comment>
<keyword evidence="7 10" id="KW-0862">Zinc</keyword>
<dbReference type="Gene3D" id="3.30.1390.10">
    <property type="match status" value="1"/>
</dbReference>
<keyword evidence="6 10" id="KW-0833">Ubl conjugation pathway</keyword>
<dbReference type="CDD" id="cd16482">
    <property type="entry name" value="RING-H2_UBR1-like"/>
    <property type="match status" value="1"/>
</dbReference>
<gene>
    <name evidence="14" type="ORF">O181_018002</name>
</gene>
<keyword evidence="5 10" id="KW-0863">Zinc-finger</keyword>
<evidence type="ECO:0000256" key="2">
    <source>
        <dbReference type="ARBA" id="ARBA00004906"/>
    </source>
</evidence>
<reference evidence="14" key="1">
    <citation type="submission" date="2021-03" db="EMBL/GenBank/DDBJ databases">
        <title>Draft genome sequence of rust myrtle Austropuccinia psidii MF-1, a brazilian biotype.</title>
        <authorList>
            <person name="Quecine M.C."/>
            <person name="Pachon D.M.R."/>
            <person name="Bonatelli M.L."/>
            <person name="Correr F.H."/>
            <person name="Franceschini L.M."/>
            <person name="Leite T.F."/>
            <person name="Margarido G.R.A."/>
            <person name="Almeida C.A."/>
            <person name="Ferrarezi J.A."/>
            <person name="Labate C.A."/>
        </authorList>
    </citation>
    <scope>NUCLEOTIDE SEQUENCE</scope>
    <source>
        <strain evidence="14">MF-1</strain>
    </source>
</reference>
<feature type="compositionally biased region" description="Low complexity" evidence="12">
    <location>
        <begin position="220"/>
        <end position="238"/>
    </location>
</feature>
<keyword evidence="11" id="KW-0175">Coiled coil</keyword>
<dbReference type="SMART" id="SM00396">
    <property type="entry name" value="ZnF_UBR1"/>
    <property type="match status" value="1"/>
</dbReference>
<dbReference type="InterPro" id="IPR036390">
    <property type="entry name" value="WH_DNA-bd_sf"/>
</dbReference>
<evidence type="ECO:0000256" key="1">
    <source>
        <dbReference type="ARBA" id="ARBA00000900"/>
    </source>
</evidence>
<keyword evidence="4 10" id="KW-0479">Metal-binding</keyword>
<protein>
    <recommendedName>
        <fullName evidence="10">E3 ubiquitin-protein ligase</fullName>
        <ecNumber evidence="10">2.3.2.27</ecNumber>
    </recommendedName>
</protein>
<dbReference type="Proteomes" id="UP000765509">
    <property type="component" value="Unassembled WGS sequence"/>
</dbReference>
<dbReference type="OrthoDB" id="26387at2759"/>
<dbReference type="GO" id="GO:0000151">
    <property type="term" value="C:ubiquitin ligase complex"/>
    <property type="evidence" value="ECO:0007669"/>
    <property type="project" value="TreeGrafter"/>
</dbReference>
<evidence type="ECO:0000259" key="13">
    <source>
        <dbReference type="PROSITE" id="PS51157"/>
    </source>
</evidence>
<dbReference type="GO" id="GO:0061630">
    <property type="term" value="F:ubiquitin protein ligase activity"/>
    <property type="evidence" value="ECO:0007669"/>
    <property type="project" value="UniProtKB-UniRule"/>
</dbReference>
<comment type="function">
    <text evidence="10">Ubiquitin ligase protein which is a component of the N-end rule pathway. Recognizes and binds to proteins bearing specific N-terminal residues that are destabilizing according to the N-end rule, leading to their ubiquitination and subsequent degradation.</text>
</comment>
<dbReference type="Pfam" id="PF18995">
    <property type="entry name" value="PRT6_C"/>
    <property type="match status" value="1"/>
</dbReference>
<dbReference type="Pfam" id="PF02617">
    <property type="entry name" value="ClpS"/>
    <property type="match status" value="1"/>
</dbReference>
<dbReference type="CDD" id="cd19673">
    <property type="entry name" value="UBR-box_UBR3"/>
    <property type="match status" value="1"/>
</dbReference>
<dbReference type="Pfam" id="PF02207">
    <property type="entry name" value="zf-UBR"/>
    <property type="match status" value="1"/>
</dbReference>
<keyword evidence="3 10" id="KW-0808">Transferase</keyword>
<evidence type="ECO:0000256" key="11">
    <source>
        <dbReference type="SAM" id="Coils"/>
    </source>
</evidence>
<dbReference type="InterPro" id="IPR003126">
    <property type="entry name" value="Znf_UBR"/>
</dbReference>
<comment type="catalytic activity">
    <reaction evidence="1 10">
        <text>S-ubiquitinyl-[E2 ubiquitin-conjugating enzyme]-L-cysteine + [acceptor protein]-L-lysine = [E2 ubiquitin-conjugating enzyme]-L-cysteine + N(6)-ubiquitinyl-[acceptor protein]-L-lysine.</text>
        <dbReference type="EC" id="2.3.2.27"/>
    </reaction>
</comment>
<keyword evidence="15" id="KW-1185">Reference proteome</keyword>
<dbReference type="Gene3D" id="2.10.110.30">
    <property type="match status" value="1"/>
</dbReference>
<dbReference type="PANTHER" id="PTHR21497">
    <property type="entry name" value="UBIQUITIN LIGASE E3 ALPHA-RELATED"/>
    <property type="match status" value="1"/>
</dbReference>
<evidence type="ECO:0000256" key="3">
    <source>
        <dbReference type="ARBA" id="ARBA00022679"/>
    </source>
</evidence>
<evidence type="ECO:0000256" key="8">
    <source>
        <dbReference type="ARBA" id="ARBA00046341"/>
    </source>
</evidence>
<dbReference type="InterPro" id="IPR003769">
    <property type="entry name" value="ClpS_core"/>
</dbReference>
<feature type="coiled-coil region" evidence="11">
    <location>
        <begin position="1256"/>
        <end position="1283"/>
    </location>
</feature>
<dbReference type="PROSITE" id="PS51157">
    <property type="entry name" value="ZF_UBR"/>
    <property type="match status" value="1"/>
</dbReference>
<dbReference type="InterPro" id="IPR044046">
    <property type="entry name" value="E3_ligase_UBR-like_C"/>
</dbReference>
<dbReference type="GO" id="GO:0008270">
    <property type="term" value="F:zinc ion binding"/>
    <property type="evidence" value="ECO:0007669"/>
    <property type="project" value="UniProtKB-UniRule"/>
</dbReference>
<evidence type="ECO:0000256" key="5">
    <source>
        <dbReference type="ARBA" id="ARBA00022771"/>
    </source>
</evidence>
<dbReference type="FunFam" id="2.10.110.30:FF:000001">
    <property type="entry name" value="E3 ubiquitin-protein ligase UBR2 isoform 1"/>
    <property type="match status" value="1"/>
</dbReference>
<dbReference type="Gene3D" id="1.10.10.2670">
    <property type="entry name" value="E3 ubiquitin-protein ligase"/>
    <property type="match status" value="1"/>
</dbReference>
<comment type="caution">
    <text evidence="14">The sequence shown here is derived from an EMBL/GenBank/DDBJ whole genome shotgun (WGS) entry which is preliminary data.</text>
</comment>
<dbReference type="InterPro" id="IPR055194">
    <property type="entry name" value="UBR1-like_WH"/>
</dbReference>
<comment type="similarity">
    <text evidence="8 10">Belongs to the E3 ubiquitin-protein ligase UBR1-like family.</text>
</comment>
<evidence type="ECO:0000256" key="6">
    <source>
        <dbReference type="ARBA" id="ARBA00022786"/>
    </source>
</evidence>
<evidence type="ECO:0000256" key="7">
    <source>
        <dbReference type="ARBA" id="ARBA00022833"/>
    </source>
</evidence>
<feature type="domain" description="UBR-type" evidence="13">
    <location>
        <begin position="148"/>
        <end position="220"/>
    </location>
</feature>
<dbReference type="GO" id="GO:0071596">
    <property type="term" value="P:ubiquitin-dependent protein catabolic process via the N-end rule pathway"/>
    <property type="evidence" value="ECO:0007669"/>
    <property type="project" value="UniProtKB-UniRule"/>
</dbReference>
<dbReference type="EC" id="2.3.2.27" evidence="10"/>
<name>A0A9Q3GT37_9BASI</name>
<dbReference type="InterPro" id="IPR042065">
    <property type="entry name" value="E3_ELL-like"/>
</dbReference>
<evidence type="ECO:0000313" key="14">
    <source>
        <dbReference type="EMBL" id="MBW0478287.1"/>
    </source>
</evidence>
<dbReference type="InterPro" id="IPR014719">
    <property type="entry name" value="Ribosomal_bL12_C/ClpS-like"/>
</dbReference>
<evidence type="ECO:0000256" key="4">
    <source>
        <dbReference type="ARBA" id="ARBA00022723"/>
    </source>
</evidence>
<dbReference type="EMBL" id="AVOT02005125">
    <property type="protein sequence ID" value="MBW0478287.1"/>
    <property type="molecule type" value="Genomic_DNA"/>
</dbReference>
<feature type="zinc finger region" description="UBR-type" evidence="9">
    <location>
        <begin position="148"/>
        <end position="220"/>
    </location>
</feature>
<evidence type="ECO:0000313" key="15">
    <source>
        <dbReference type="Proteomes" id="UP000765509"/>
    </source>
</evidence>
<dbReference type="SUPFAM" id="SSF54736">
    <property type="entry name" value="ClpS-like"/>
    <property type="match status" value="1"/>
</dbReference>
<dbReference type="GO" id="GO:0016567">
    <property type="term" value="P:protein ubiquitination"/>
    <property type="evidence" value="ECO:0007669"/>
    <property type="project" value="UniProtKB-UniRule"/>
</dbReference>
<accession>A0A9Q3GT37</accession>
<organism evidence="14 15">
    <name type="scientific">Austropuccinia psidii MF-1</name>
    <dbReference type="NCBI Taxonomy" id="1389203"/>
    <lineage>
        <taxon>Eukaryota</taxon>
        <taxon>Fungi</taxon>
        <taxon>Dikarya</taxon>
        <taxon>Basidiomycota</taxon>
        <taxon>Pucciniomycotina</taxon>
        <taxon>Pucciniomycetes</taxon>
        <taxon>Pucciniales</taxon>
        <taxon>Sphaerophragmiaceae</taxon>
        <taxon>Austropuccinia</taxon>
    </lineage>
</organism>
<dbReference type="InterPro" id="IPR039164">
    <property type="entry name" value="UBR1-like"/>
</dbReference>
<sequence length="2096" mass="235942">MDKNQNNKRNGDKYQETRIDLLNLILRHEILNPNRNLSLSLNDFLFKIDNFFHDSIITSSSNVLNKSTLNSCPNLSIEILKVLYKFCFEPTWSPYFFPRNSFIQTDNQADQDSNSIPICTLPKIDPKFNLNSNQGEESFEYSQNRRGQPCGHVFQKGEGVYHCSDCGIDPTCALCAKCFLASEHIGHDITYSIHGTGCGCCDCGDEEAWKVDIKCKYHSHSPNQSSSTNSKSDSNINSQSASPESASLPIECKNLIEEIVTVALDFLIITLDRCPEDMSPPSDAEAISHELTRLEENSYIEISRCSSSVPDNSMDVDLQFLNHNSNPYYPHQQSINNSIEEDSNKLSSSNSIFSALLSGRAFDKGKGKITDTSASNLSALPTSSNPTSSFGLIGALAPFNSASHPIYSSANSAAQGSSSSTGEHWLKWASFPTLAKSSTDHSIRGVGPWGVVLWNDEKHSYAQVIDQVSKAIGCSRLEALNIANTVDTKGRAVIEVSNNPSVLLQTSKMISRIDLTVTVRTAHDLLCEQVADLVINFLVDLASCRIYNVFLQDESWIKRMITQKLCEKPSTGYEGGDRTRFARLLLNDVKLWKDARDKLKSLYISLLALGQSVKLRLGVLFVSVFPQLIEYNLLVDREPEHNILLFSLQIVTVPSVITVLVTQHGFLKVIIDLLYSFFTHQFLPVGVPDNEFKHIVYPPDYNKKTIDPEGMSFRHKRYYHLFHELNLVLSSAGVQHAICEDITHLNNLIDFLDLFTNMNPNKRAVHLHVEFESDAWVTAFNLTIQLSKLCKCFGESYLKATPRQFVLAIRTLSQKLLRRQHEFHKVKFGSCETLDGISNDSGVVYRCINFKTDRESISFHHPLNWLLAEMMRSVHQFDFNALNDIGVYGIGDLLIPNTNDVDEADIAPLVISEDVIRVSSLLSQVRAGLWVRNGFGVRAQQLHYREYSLRETTFDQDIFHLQFLLAAKDPSHVLVAIVDRFGLWQWCNGELLTDRVYEPSQMIAMLEELLHLLIILLSEPSGIGGLSQEENMKREIIHALCLGSLSYSEIIKRIPDRYMQDSAFEKMLNKLTDFKAPVGTNDIGIYALKIEHLDEVDPYYCRFGRNQREESERIVVEYLKKSKGDSDPVLVPKSLNINSGPFACINQTYHSEVLLQIIFYSLARVNPTMKGYSDYLADQALHLVMMGLVEQPQSFANMAIEKKLPLKGANPHTMSLMMLLEAVEGEPAMKSVKKKVNWCLDRLASIAGFQRQGGGSKEAAINAEQMALRADELKKEAAKARQNAIMNQFAAAQQAFLLQHDFGDEDDEEEENDEDDDQEEEEEEGDNEDDDDDDNDELMLTNRAVGVEVEKVYGSCIVCQEDLTTARCFGALGLVQCSRIIRRTPFGHSPAEVKQWFQEALMTPESLDVNGRTNGPSGLASIQLVNLSDTQIGPDGSLEPVSWTPQGFPTCDFTKPGFFASACGHLMHLACFQTYYKSIELRHSTQVTRNHPESIERCEYLCPLCKSIGNVFLPSIDLNKTEIKAGDRVPTDLASWLSLVQPIERKMKDATGTTDYTSVLLLSEEGIEPWFVHSQLPSPFRLSVEDRTMLERFLTVTGALGQEIELVGQMTLTRDLVGYTIACMEIANRGVAQPMGGVASSLTETQRQLIGSLLALLGWLIETETGEKSAKLYATALLIRQLIPPIPAFEREGPLRPVDHSSLPVFVTEPFPLLVHCAAVCYEALSLIIPLCYYAELIRVLVGLCYYSAHDRAKWWEIGLPENHRVTAERVREGKSIRELLKRIVKKCNIVNSAFLVVDDLMLERLVRLYTLPFLRRAMILRNVINERESIESGTAIKNNDESHKEDEHVRLRRVMKVPSVAELLGLQELGEGFSLANLKMMRALTFGWLDHFEQYSNYRWKTASSNSNHFAKSSTPLNFDLMYEHQFMNHFELEHPVIYELLGLPRRFDKLLSQAAMTKCLNCKTVPNDPGICLFCGATVCVQAFCCTNRNLDEELGHGECNVHLWNCGGSVGIYLLIKKCSTLYLSTENGSLAMAPYLDEHGEHDVGMKRGKPQFLHQTRWDEIRKIWLLHLIPTYVARKQESSSNDVGGWPTF</sequence>
<evidence type="ECO:0000256" key="12">
    <source>
        <dbReference type="SAM" id="MobiDB-lite"/>
    </source>
</evidence>
<feature type="region of interest" description="Disordered" evidence="12">
    <location>
        <begin position="220"/>
        <end position="244"/>
    </location>
</feature>
<proteinExistence type="inferred from homology"/>
<evidence type="ECO:0000256" key="9">
    <source>
        <dbReference type="PROSITE-ProRule" id="PRU00508"/>
    </source>
</evidence>
<feature type="region of interest" description="Disordered" evidence="12">
    <location>
        <begin position="1305"/>
        <end position="1337"/>
    </location>
</feature>
<dbReference type="GO" id="GO:0005737">
    <property type="term" value="C:cytoplasm"/>
    <property type="evidence" value="ECO:0007669"/>
    <property type="project" value="TreeGrafter"/>
</dbReference>
<dbReference type="Pfam" id="PF22960">
    <property type="entry name" value="WHD_UBR1"/>
    <property type="match status" value="1"/>
</dbReference>
<dbReference type="SUPFAM" id="SSF46785">
    <property type="entry name" value="Winged helix' DNA-binding domain"/>
    <property type="match status" value="1"/>
</dbReference>